<dbReference type="EMBL" id="JBHFPV010000001">
    <property type="protein sequence ID" value="MFH6602081.1"/>
    <property type="molecule type" value="Genomic_DNA"/>
</dbReference>
<evidence type="ECO:0000313" key="2">
    <source>
        <dbReference type="Proteomes" id="UP001595191"/>
    </source>
</evidence>
<evidence type="ECO:0000313" key="1">
    <source>
        <dbReference type="EMBL" id="MFH6602081.1"/>
    </source>
</evidence>
<sequence>MKAKLGFLWKYVILKKTDILKMALMYEGLESFGCKKGIVGLLISVISINCFLATAQQSPRTYTVLKANELLKIDGRALEASWKDAGWSEDFIDIEGVKTPLYRTRMKMLWNEDYLYFFAKIEEPHVWGTLKQRDTVIFYNNDFEIFIDPDGDTHDYMEFEMNVLNTIWDLWLTKPYRNGAKVIDGWDIHGLKTAVHIDGTLNDPNDKDAGWSVEIAMPWKAILEAAKDNRIPVNEFWRLNFSRVNWEYELENGRYSRKKDESGKYLPEYNWVWSPQGVINMHEPEHWGYVYFSNESATHVNFTISSDEKIKWHLYTLAHRLWSAEKNRSTKPKKADLQKSFNISDIEVFPLFEEHTTGWNLSVMSPFSNKRLTVREDGKFISYDE</sequence>
<keyword evidence="2" id="KW-1185">Reference proteome</keyword>
<comment type="caution">
    <text evidence="1">The sequence shown here is derived from an EMBL/GenBank/DDBJ whole genome shotgun (WGS) entry which is preliminary data.</text>
</comment>
<proteinExistence type="predicted"/>
<dbReference type="Proteomes" id="UP001595191">
    <property type="component" value="Unassembled WGS sequence"/>
</dbReference>
<gene>
    <name evidence="1" type="ORF">ACEZ3G_01225</name>
</gene>
<name>A0ACC7LG05_9FLAO</name>
<accession>A0ACC7LG05</accession>
<reference evidence="1" key="1">
    <citation type="submission" date="2024-09" db="EMBL/GenBank/DDBJ databases">
        <authorList>
            <person name="Liu J."/>
        </authorList>
    </citation>
    <scope>NUCLEOTIDE SEQUENCE</scope>
    <source>
        <strain evidence="1">NBU2967</strain>
    </source>
</reference>
<protein>
    <submittedName>
        <fullName evidence="1">Carbohydrate-binding family 9-like protein</fullName>
    </submittedName>
</protein>
<organism evidence="1 2">
    <name type="scientific">Meishania litoralis</name>
    <dbReference type="NCBI Taxonomy" id="3434685"/>
    <lineage>
        <taxon>Bacteria</taxon>
        <taxon>Pseudomonadati</taxon>
        <taxon>Bacteroidota</taxon>
        <taxon>Flavobacteriia</taxon>
        <taxon>Flavobacteriales</taxon>
        <taxon>Flavobacteriaceae</taxon>
        <taxon>Meishania</taxon>
    </lineage>
</organism>